<accession>A0ABM7I323</accession>
<dbReference type="EMBL" id="AP022567">
    <property type="protein sequence ID" value="BBX37286.1"/>
    <property type="molecule type" value="Genomic_DNA"/>
</dbReference>
<evidence type="ECO:0008006" key="3">
    <source>
        <dbReference type="Google" id="ProtNLM"/>
    </source>
</evidence>
<dbReference type="Proteomes" id="UP000465622">
    <property type="component" value="Chromosome"/>
</dbReference>
<keyword evidence="2" id="KW-1185">Reference proteome</keyword>
<gene>
    <name evidence="1" type="ORF">MMAGJ_65680</name>
</gene>
<sequence length="105" mass="11395">MRLPDTIEELTADGSRVFGEPYQTPDGATVIPVSTVRSRDGRVTAKPLGVFVVKDGKPTWTAAVDHTRVALLGEVIGLVAATFATLAMVRRPPWPDVRADLTRRI</sequence>
<name>A0ABM7I323_MYCME</name>
<evidence type="ECO:0000313" key="2">
    <source>
        <dbReference type="Proteomes" id="UP000465622"/>
    </source>
</evidence>
<protein>
    <recommendedName>
        <fullName evidence="3">Sporulation protein</fullName>
    </recommendedName>
</protein>
<dbReference type="RefSeq" id="WP_036440064.1">
    <property type="nucleotide sequence ID" value="NZ_AP022567.1"/>
</dbReference>
<reference evidence="1 2" key="1">
    <citation type="journal article" date="2019" name="Emerg. Microbes Infect.">
        <title>Comprehensive subspecies identification of 175 nontuberculous mycobacteria species based on 7547 genomic profiles.</title>
        <authorList>
            <person name="Matsumoto Y."/>
            <person name="Kinjo T."/>
            <person name="Motooka D."/>
            <person name="Nabeya D."/>
            <person name="Jung N."/>
            <person name="Uechi K."/>
            <person name="Horii T."/>
            <person name="Iida T."/>
            <person name="Fujita J."/>
            <person name="Nakamura S."/>
        </authorList>
    </citation>
    <scope>NUCLEOTIDE SEQUENCE [LARGE SCALE GENOMIC DNA]</scope>
    <source>
        <strain evidence="1 2">JCM 12375</strain>
    </source>
</reference>
<proteinExistence type="predicted"/>
<evidence type="ECO:0000313" key="1">
    <source>
        <dbReference type="EMBL" id="BBX37286.1"/>
    </source>
</evidence>
<organism evidence="1 2">
    <name type="scientific">Mycolicibacterium mageritense</name>
    <name type="common">Mycobacterium mageritense</name>
    <dbReference type="NCBI Taxonomy" id="53462"/>
    <lineage>
        <taxon>Bacteria</taxon>
        <taxon>Bacillati</taxon>
        <taxon>Actinomycetota</taxon>
        <taxon>Actinomycetes</taxon>
        <taxon>Mycobacteriales</taxon>
        <taxon>Mycobacteriaceae</taxon>
        <taxon>Mycolicibacterium</taxon>
    </lineage>
</organism>